<feature type="domain" description="ABC transporter" evidence="4">
    <location>
        <begin position="5"/>
        <end position="246"/>
    </location>
</feature>
<evidence type="ECO:0000259" key="4">
    <source>
        <dbReference type="PROSITE" id="PS50893"/>
    </source>
</evidence>
<evidence type="ECO:0000313" key="6">
    <source>
        <dbReference type="Proteomes" id="UP000193334"/>
    </source>
</evidence>
<dbReference type="GO" id="GO:0016887">
    <property type="term" value="F:ATP hydrolysis activity"/>
    <property type="evidence" value="ECO:0007669"/>
    <property type="project" value="InterPro"/>
</dbReference>
<dbReference type="EMBL" id="CP021023">
    <property type="protein sequence ID" value="ARN56507.1"/>
    <property type="molecule type" value="Genomic_DNA"/>
</dbReference>
<dbReference type="InterPro" id="IPR027417">
    <property type="entry name" value="P-loop_NTPase"/>
</dbReference>
<dbReference type="RefSeq" id="WP_085755196.1">
    <property type="nucleotide sequence ID" value="NZ_CP021023.1"/>
</dbReference>
<name>A0A1W6LL64_9BACT</name>
<dbReference type="OrthoDB" id="9804199at2"/>
<sequence length="267" mass="29701">MGAGLKIRNLSIRASGREIIKDINLSIFPGEYVNIIGANGAGKTTLLKAAAGLKRPTSGEIIFNDRSIYKLGWWRKTNLQKQIGYIPQSAEYNSELPFTAGEVAAMGRVSARRLFERLTSEDAACVDEWLEKLHIKELKNQPFSSLSGGEKQKVLIARALTQNPSLLILDEPSANLDFYWKKEISRLVKDLQKELGITVVMVSHEISAIPQDSDKTILIRDGALAEQGSSEKVLASEEFEKVYGRRLRLSNSQTEGFFEIPGFKAED</sequence>
<dbReference type="InterPro" id="IPR050153">
    <property type="entry name" value="Metal_Ion_Import_ABC"/>
</dbReference>
<keyword evidence="1" id="KW-0813">Transport</keyword>
<protein>
    <submittedName>
        <fullName evidence="5">Iron(3+)-hydroxamate import ATP-binding protein FhuC</fullName>
        <ecNumber evidence="5">3.6.3.34</ecNumber>
    </submittedName>
</protein>
<dbReference type="FunFam" id="3.40.50.300:FF:000134">
    <property type="entry name" value="Iron-enterobactin ABC transporter ATP-binding protein"/>
    <property type="match status" value="1"/>
</dbReference>
<dbReference type="PANTHER" id="PTHR42734">
    <property type="entry name" value="METAL TRANSPORT SYSTEM ATP-BINDING PROTEIN TM_0124-RELATED"/>
    <property type="match status" value="1"/>
</dbReference>
<keyword evidence="6" id="KW-1185">Reference proteome</keyword>
<dbReference type="Pfam" id="PF00005">
    <property type="entry name" value="ABC_tran"/>
    <property type="match status" value="1"/>
</dbReference>
<proteinExistence type="predicted"/>
<accession>A0A1W6LL64</accession>
<evidence type="ECO:0000256" key="3">
    <source>
        <dbReference type="ARBA" id="ARBA00022840"/>
    </source>
</evidence>
<dbReference type="SUPFAM" id="SSF52540">
    <property type="entry name" value="P-loop containing nucleoside triphosphate hydrolases"/>
    <property type="match status" value="1"/>
</dbReference>
<gene>
    <name evidence="5" type="primary">fhuC</name>
    <name evidence="5" type="ORF">STSP1_00889</name>
</gene>
<dbReference type="PROSITE" id="PS00211">
    <property type="entry name" value="ABC_TRANSPORTER_1"/>
    <property type="match status" value="1"/>
</dbReference>
<dbReference type="PROSITE" id="PS50893">
    <property type="entry name" value="ABC_TRANSPORTER_2"/>
    <property type="match status" value="1"/>
</dbReference>
<dbReference type="InterPro" id="IPR003593">
    <property type="entry name" value="AAA+_ATPase"/>
</dbReference>
<keyword evidence="2" id="KW-0547">Nucleotide-binding</keyword>
<keyword evidence="3 5" id="KW-0067">ATP-binding</keyword>
<evidence type="ECO:0000256" key="1">
    <source>
        <dbReference type="ARBA" id="ARBA00022448"/>
    </source>
</evidence>
<evidence type="ECO:0000313" key="5">
    <source>
        <dbReference type="EMBL" id="ARN56507.1"/>
    </source>
</evidence>
<evidence type="ECO:0000256" key="2">
    <source>
        <dbReference type="ARBA" id="ARBA00022741"/>
    </source>
</evidence>
<dbReference type="InterPro" id="IPR003439">
    <property type="entry name" value="ABC_transporter-like_ATP-bd"/>
</dbReference>
<keyword evidence="5" id="KW-0378">Hydrolase</keyword>
<dbReference type="KEGG" id="pbp:STSP1_00889"/>
<dbReference type="GO" id="GO:0005524">
    <property type="term" value="F:ATP binding"/>
    <property type="evidence" value="ECO:0007669"/>
    <property type="project" value="UniProtKB-KW"/>
</dbReference>
<dbReference type="AlphaFoldDB" id="A0A1W6LL64"/>
<dbReference type="EC" id="3.6.3.34" evidence="5"/>
<dbReference type="STRING" id="1941349.STSP1_00889"/>
<dbReference type="InterPro" id="IPR017871">
    <property type="entry name" value="ABC_transporter-like_CS"/>
</dbReference>
<dbReference type="SMART" id="SM00382">
    <property type="entry name" value="AAA"/>
    <property type="match status" value="1"/>
</dbReference>
<reference evidence="6" key="1">
    <citation type="submission" date="2017-04" db="EMBL/GenBank/DDBJ databases">
        <title>Comparative genomics and description of representatives of a novel lineage of planctomycetes thriving in anoxic sediments.</title>
        <authorList>
            <person name="Spring S."/>
            <person name="Bunk B."/>
            <person name="Sproer C."/>
        </authorList>
    </citation>
    <scope>NUCLEOTIDE SEQUENCE [LARGE SCALE GENOMIC DNA]</scope>
    <source>
        <strain evidence="6">ST-PulAB-D4</strain>
    </source>
</reference>
<dbReference type="Proteomes" id="UP000193334">
    <property type="component" value="Chromosome"/>
</dbReference>
<dbReference type="Gene3D" id="3.40.50.300">
    <property type="entry name" value="P-loop containing nucleotide triphosphate hydrolases"/>
    <property type="match status" value="1"/>
</dbReference>
<organism evidence="5 6">
    <name type="scientific">Sedimentisphaera salicampi</name>
    <dbReference type="NCBI Taxonomy" id="1941349"/>
    <lineage>
        <taxon>Bacteria</taxon>
        <taxon>Pseudomonadati</taxon>
        <taxon>Planctomycetota</taxon>
        <taxon>Phycisphaerae</taxon>
        <taxon>Sedimentisphaerales</taxon>
        <taxon>Sedimentisphaeraceae</taxon>
        <taxon>Sedimentisphaera</taxon>
    </lineage>
</organism>